<dbReference type="EMBL" id="KI669607">
    <property type="protein sequence ID" value="ETN04078.1"/>
    <property type="molecule type" value="Genomic_DNA"/>
</dbReference>
<dbReference type="Proteomes" id="UP000018817">
    <property type="component" value="Unassembled WGS sequence"/>
</dbReference>
<gene>
    <name evidence="1" type="ORF">PPTG_23694</name>
</gene>
<evidence type="ECO:0000313" key="1">
    <source>
        <dbReference type="EMBL" id="ETN04078.1"/>
    </source>
</evidence>
<dbReference type="GeneID" id="20192293"/>
<dbReference type="AlphaFoldDB" id="W2PSZ5"/>
<protein>
    <submittedName>
        <fullName evidence="1">Uncharacterized protein</fullName>
    </submittedName>
</protein>
<evidence type="ECO:0000313" key="2">
    <source>
        <dbReference type="Proteomes" id="UP000018817"/>
    </source>
</evidence>
<proteinExistence type="predicted"/>
<reference evidence="2" key="1">
    <citation type="submission" date="2011-12" db="EMBL/GenBank/DDBJ databases">
        <authorList>
            <consortium name="The Broad Institute Genome Sequencing Platform"/>
            <person name="Russ C."/>
            <person name="Tyler B."/>
            <person name="Panabieres F."/>
            <person name="Shan W."/>
            <person name="Tripathy S."/>
            <person name="Grunwald N."/>
            <person name="Machado M."/>
            <person name="Young S.K."/>
            <person name="Zeng Q."/>
            <person name="Gargeya S."/>
            <person name="Fitzgerald M."/>
            <person name="Haas B."/>
            <person name="Abouelleil A."/>
            <person name="Alvarado L."/>
            <person name="Arachchi H.M."/>
            <person name="Berlin A."/>
            <person name="Chapman S.B."/>
            <person name="Gearin G."/>
            <person name="Goldberg J."/>
            <person name="Griggs A."/>
            <person name="Gujja S."/>
            <person name="Hansen M."/>
            <person name="Heiman D."/>
            <person name="Howarth C."/>
            <person name="Larimer J."/>
            <person name="Lui A."/>
            <person name="MacDonald P.J.P."/>
            <person name="McCowen C."/>
            <person name="Montmayeur A."/>
            <person name="Murphy C."/>
            <person name="Neiman D."/>
            <person name="Pearson M."/>
            <person name="Priest M."/>
            <person name="Roberts A."/>
            <person name="Saif S."/>
            <person name="Shea T."/>
            <person name="Sisk P."/>
            <person name="Stolte C."/>
            <person name="Sykes S."/>
            <person name="Wortman J."/>
            <person name="Nusbaum C."/>
            <person name="Birren B."/>
        </authorList>
    </citation>
    <scope>NUCLEOTIDE SEQUENCE [LARGE SCALE GENOMIC DNA]</scope>
    <source>
        <strain evidence="2">INRA-310</strain>
    </source>
</reference>
<sequence length="145" mass="16282">MYHFAAQNSVSQVLELCVYPTWHHSRHPPLEEFRQASGGSSVRHKLAKLCFGSSALPYITRKIGRAAVVKQIQNIPRLGTISSNQSRWTTTHYGDLNVLRLRYSGQGIDFGPPDDALQAYLRKIEVRAPGLLDQGDRQPSLKANR</sequence>
<name>W2PSZ5_PHYN3</name>
<dbReference type="VEuPathDB" id="FungiDB:PPTG_23694"/>
<accession>W2PSZ5</accession>
<reference evidence="1 2" key="2">
    <citation type="submission" date="2013-11" db="EMBL/GenBank/DDBJ databases">
        <title>The Genome Sequence of Phytophthora parasitica INRA-310.</title>
        <authorList>
            <consortium name="The Broad Institute Genomics Platform"/>
            <person name="Russ C."/>
            <person name="Tyler B."/>
            <person name="Panabieres F."/>
            <person name="Shan W."/>
            <person name="Tripathy S."/>
            <person name="Grunwald N."/>
            <person name="Machado M."/>
            <person name="Johnson C.S."/>
            <person name="Arredondo F."/>
            <person name="Hong C."/>
            <person name="Coffey M."/>
            <person name="Young S.K."/>
            <person name="Zeng Q."/>
            <person name="Gargeya S."/>
            <person name="Fitzgerald M."/>
            <person name="Abouelleil A."/>
            <person name="Alvarado L."/>
            <person name="Chapman S.B."/>
            <person name="Gainer-Dewar J."/>
            <person name="Goldberg J."/>
            <person name="Griggs A."/>
            <person name="Gujja S."/>
            <person name="Hansen M."/>
            <person name="Howarth C."/>
            <person name="Imamovic A."/>
            <person name="Ireland A."/>
            <person name="Larimer J."/>
            <person name="McCowan C."/>
            <person name="Murphy C."/>
            <person name="Pearson M."/>
            <person name="Poon T.W."/>
            <person name="Priest M."/>
            <person name="Roberts A."/>
            <person name="Saif S."/>
            <person name="Shea T."/>
            <person name="Sykes S."/>
            <person name="Wortman J."/>
            <person name="Nusbaum C."/>
            <person name="Birren B."/>
        </authorList>
    </citation>
    <scope>NUCLEOTIDE SEQUENCE [LARGE SCALE GENOMIC DNA]</scope>
    <source>
        <strain evidence="1 2">INRA-310</strain>
    </source>
</reference>
<organism evidence="1 2">
    <name type="scientific">Phytophthora nicotianae (strain INRA-310)</name>
    <name type="common">Phytophthora parasitica</name>
    <dbReference type="NCBI Taxonomy" id="761204"/>
    <lineage>
        <taxon>Eukaryota</taxon>
        <taxon>Sar</taxon>
        <taxon>Stramenopiles</taxon>
        <taxon>Oomycota</taxon>
        <taxon>Peronosporomycetes</taxon>
        <taxon>Peronosporales</taxon>
        <taxon>Peronosporaceae</taxon>
        <taxon>Phytophthora</taxon>
    </lineage>
</organism>
<dbReference type="RefSeq" id="XP_008910748.1">
    <property type="nucleotide sequence ID" value="XM_008912500.1"/>
</dbReference>